<dbReference type="InterPro" id="IPR016024">
    <property type="entry name" value="ARM-type_fold"/>
</dbReference>
<dbReference type="InterPro" id="IPR041916">
    <property type="entry name" value="Anti_sigma_zinc_sf"/>
</dbReference>
<organism evidence="3 4">
    <name type="scientific">Sinomicrobium weinanense</name>
    <dbReference type="NCBI Taxonomy" id="2842200"/>
    <lineage>
        <taxon>Bacteria</taxon>
        <taxon>Pseudomonadati</taxon>
        <taxon>Bacteroidota</taxon>
        <taxon>Flavobacteriia</taxon>
        <taxon>Flavobacteriales</taxon>
        <taxon>Flavobacteriaceae</taxon>
        <taxon>Sinomicrobium</taxon>
    </lineage>
</organism>
<evidence type="ECO:0000259" key="2">
    <source>
        <dbReference type="Pfam" id="PF13490"/>
    </source>
</evidence>
<proteinExistence type="predicted"/>
<dbReference type="Pfam" id="PF13490">
    <property type="entry name" value="zf-HC2"/>
    <property type="match status" value="1"/>
</dbReference>
<feature type="domain" description="Putative zinc-finger" evidence="2">
    <location>
        <begin position="5"/>
        <end position="36"/>
    </location>
</feature>
<sequence length="259" mass="29436">MKNKHVIDLLPDYLDHLLDAKQHAEVRQHLEVCKECTEHLKELELLLSAFRKEKMVRPGTTLKTRFDHMLEEEIKRNNKPVYPLNTRWLLPVLKIAAGIVILIGSFALGAYYQNIKSGNTIARLKETGQQYKQTAMLSLIESESASKRIQGIGYIEEFPDPDKKITTALIKRMESDPNTNVRLAAVHALEKFARSEAVKNAFVKALENETDPGVQIAVIHALVRIQEKKAVEPMQRILKQESTPPYVKKQIKALIPAIT</sequence>
<comment type="caution">
    <text evidence="3">The sequence shown here is derived from an EMBL/GenBank/DDBJ whole genome shotgun (WGS) entry which is preliminary data.</text>
</comment>
<dbReference type="InterPro" id="IPR011989">
    <property type="entry name" value="ARM-like"/>
</dbReference>
<keyword evidence="1" id="KW-0812">Transmembrane</keyword>
<evidence type="ECO:0000313" key="3">
    <source>
        <dbReference type="EMBL" id="MBC9798614.1"/>
    </source>
</evidence>
<dbReference type="InterPro" id="IPR027383">
    <property type="entry name" value="Znf_put"/>
</dbReference>
<dbReference type="Proteomes" id="UP000653730">
    <property type="component" value="Unassembled WGS sequence"/>
</dbReference>
<keyword evidence="1" id="KW-0472">Membrane</keyword>
<dbReference type="SUPFAM" id="SSF48371">
    <property type="entry name" value="ARM repeat"/>
    <property type="match status" value="1"/>
</dbReference>
<gene>
    <name evidence="3" type="ORF">IBL28_21795</name>
</gene>
<dbReference type="AlphaFoldDB" id="A0A926JWH3"/>
<dbReference type="Gene3D" id="1.10.10.1320">
    <property type="entry name" value="Anti-sigma factor, zinc-finger domain"/>
    <property type="match status" value="1"/>
</dbReference>
<reference evidence="3 4" key="1">
    <citation type="submission" date="2020-09" db="EMBL/GenBank/DDBJ databases">
        <title>Sinomicrobium weinanense sp. nov., a halophilic bacteria isolated from saline-alkali soil.</title>
        <authorList>
            <person name="Wu P."/>
            <person name="Ren H."/>
            <person name="Mei Y."/>
            <person name="Liang Y."/>
            <person name="Chen Z."/>
        </authorList>
    </citation>
    <scope>NUCLEOTIDE SEQUENCE [LARGE SCALE GENOMIC DNA]</scope>
    <source>
        <strain evidence="3 4">FJxs</strain>
    </source>
</reference>
<dbReference type="EMBL" id="JACVDC010000142">
    <property type="protein sequence ID" value="MBC9798614.1"/>
    <property type="molecule type" value="Genomic_DNA"/>
</dbReference>
<accession>A0A926JWH3</accession>
<feature type="transmembrane region" description="Helical" evidence="1">
    <location>
        <begin position="88"/>
        <end position="112"/>
    </location>
</feature>
<keyword evidence="4" id="KW-1185">Reference proteome</keyword>
<protein>
    <submittedName>
        <fullName evidence="3">HEAT repeat domain-containing protein</fullName>
    </submittedName>
</protein>
<name>A0A926JWH3_9FLAO</name>
<dbReference type="Gene3D" id="1.25.10.10">
    <property type="entry name" value="Leucine-rich Repeat Variant"/>
    <property type="match status" value="1"/>
</dbReference>
<dbReference type="Pfam" id="PF13646">
    <property type="entry name" value="HEAT_2"/>
    <property type="match status" value="1"/>
</dbReference>
<evidence type="ECO:0000313" key="4">
    <source>
        <dbReference type="Proteomes" id="UP000653730"/>
    </source>
</evidence>
<evidence type="ECO:0000256" key="1">
    <source>
        <dbReference type="SAM" id="Phobius"/>
    </source>
</evidence>
<keyword evidence="1" id="KW-1133">Transmembrane helix</keyword>
<dbReference type="RefSeq" id="WP_187967727.1">
    <property type="nucleotide sequence ID" value="NZ_JACVDC010000142.1"/>
</dbReference>